<dbReference type="PROSITE" id="PS00671">
    <property type="entry name" value="D_2_HYDROXYACID_DH_3"/>
    <property type="match status" value="1"/>
</dbReference>
<comment type="similarity">
    <text evidence="2 9">Belongs to the D-isomer specific 2-hydroxyacid dehydrogenase family.</text>
</comment>
<dbReference type="Gene3D" id="3.30.70.260">
    <property type="match status" value="1"/>
</dbReference>
<dbReference type="EMBL" id="JAQMWT010000037">
    <property type="protein sequence ID" value="KAJ8613014.1"/>
    <property type="molecule type" value="Genomic_DNA"/>
</dbReference>
<evidence type="ECO:0000256" key="4">
    <source>
        <dbReference type="ARBA" id="ARBA00022605"/>
    </source>
</evidence>
<dbReference type="InterPro" id="IPR006139">
    <property type="entry name" value="D-isomer_2_OHA_DH_cat_dom"/>
</dbReference>
<dbReference type="PROSITE" id="PS00065">
    <property type="entry name" value="D_2_HYDROXYACID_DH_1"/>
    <property type="match status" value="1"/>
</dbReference>
<evidence type="ECO:0000256" key="1">
    <source>
        <dbReference type="ARBA" id="ARBA00005216"/>
    </source>
</evidence>
<dbReference type="Pfam" id="PF02826">
    <property type="entry name" value="2-Hacid_dh_C"/>
    <property type="match status" value="1"/>
</dbReference>
<comment type="caution">
    <text evidence="11">The sequence shown here is derived from an EMBL/GenBank/DDBJ whole genome shotgun (WGS) entry which is preliminary data.</text>
</comment>
<keyword evidence="12" id="KW-1185">Reference proteome</keyword>
<organism evidence="11 12">
    <name type="scientific">Chrysophaeum taylorii</name>
    <dbReference type="NCBI Taxonomy" id="2483200"/>
    <lineage>
        <taxon>Eukaryota</taxon>
        <taxon>Sar</taxon>
        <taxon>Stramenopiles</taxon>
        <taxon>Ochrophyta</taxon>
        <taxon>Pelagophyceae</taxon>
        <taxon>Pelagomonadales</taxon>
        <taxon>Pelagomonadaceae</taxon>
        <taxon>Chrysophaeum</taxon>
    </lineage>
</organism>
<dbReference type="InterPro" id="IPR029753">
    <property type="entry name" value="D-isomer_DH_CS"/>
</dbReference>
<dbReference type="InterPro" id="IPR002912">
    <property type="entry name" value="ACT_dom"/>
</dbReference>
<accession>A0AAD7XQ12</accession>
<comment type="catalytic activity">
    <reaction evidence="8">
        <text>(2R)-3-phosphoglycerate + NAD(+) = 3-phosphooxypyruvate + NADH + H(+)</text>
        <dbReference type="Rhea" id="RHEA:12641"/>
        <dbReference type="ChEBI" id="CHEBI:15378"/>
        <dbReference type="ChEBI" id="CHEBI:18110"/>
        <dbReference type="ChEBI" id="CHEBI:57540"/>
        <dbReference type="ChEBI" id="CHEBI:57945"/>
        <dbReference type="ChEBI" id="CHEBI:58272"/>
        <dbReference type="EC" id="1.1.1.95"/>
    </reaction>
</comment>
<dbReference type="SUPFAM" id="SSF55021">
    <property type="entry name" value="ACT-like"/>
    <property type="match status" value="1"/>
</dbReference>
<dbReference type="Gene3D" id="3.40.50.720">
    <property type="entry name" value="NAD(P)-binding Rossmann-like Domain"/>
    <property type="match status" value="2"/>
</dbReference>
<dbReference type="GO" id="GO:0051287">
    <property type="term" value="F:NAD binding"/>
    <property type="evidence" value="ECO:0007669"/>
    <property type="project" value="InterPro"/>
</dbReference>
<evidence type="ECO:0000313" key="12">
    <source>
        <dbReference type="Proteomes" id="UP001230188"/>
    </source>
</evidence>
<dbReference type="GO" id="GO:0004617">
    <property type="term" value="F:phosphoglycerate dehydrogenase activity"/>
    <property type="evidence" value="ECO:0007669"/>
    <property type="project" value="UniProtKB-EC"/>
</dbReference>
<feature type="domain" description="ACT" evidence="10">
    <location>
        <begin position="339"/>
        <end position="421"/>
    </location>
</feature>
<dbReference type="Pfam" id="PF00389">
    <property type="entry name" value="2-Hacid_dh"/>
    <property type="match status" value="1"/>
</dbReference>
<evidence type="ECO:0000259" key="10">
    <source>
        <dbReference type="PROSITE" id="PS51671"/>
    </source>
</evidence>
<evidence type="ECO:0000313" key="11">
    <source>
        <dbReference type="EMBL" id="KAJ8613014.1"/>
    </source>
</evidence>
<proteinExistence type="inferred from homology"/>
<protein>
    <recommendedName>
        <fullName evidence="3">phosphoglycerate dehydrogenase</fullName>
        <ecNumber evidence="3">1.1.1.95</ecNumber>
    </recommendedName>
</protein>
<evidence type="ECO:0000256" key="2">
    <source>
        <dbReference type="ARBA" id="ARBA00005854"/>
    </source>
</evidence>
<gene>
    <name evidence="11" type="ORF">CTAYLR_004064</name>
</gene>
<evidence type="ECO:0000256" key="8">
    <source>
        <dbReference type="ARBA" id="ARBA00048731"/>
    </source>
</evidence>
<dbReference type="InterPro" id="IPR006140">
    <property type="entry name" value="D-isomer_DH_NAD-bd"/>
</dbReference>
<keyword evidence="5 9" id="KW-0560">Oxidoreductase</keyword>
<dbReference type="Proteomes" id="UP001230188">
    <property type="component" value="Unassembled WGS sequence"/>
</dbReference>
<name>A0AAD7XQ12_9STRA</name>
<dbReference type="PANTHER" id="PTHR42789">
    <property type="entry name" value="D-ISOMER SPECIFIC 2-HYDROXYACID DEHYDROGENASE FAMILY PROTEIN (AFU_ORTHOLOGUE AFUA_6G10090)"/>
    <property type="match status" value="1"/>
</dbReference>
<dbReference type="CDD" id="cd04901">
    <property type="entry name" value="ACT_3PGDH"/>
    <property type="match status" value="1"/>
</dbReference>
<evidence type="ECO:0000256" key="5">
    <source>
        <dbReference type="ARBA" id="ARBA00023002"/>
    </source>
</evidence>
<dbReference type="SUPFAM" id="SSF51735">
    <property type="entry name" value="NAD(P)-binding Rossmann-fold domains"/>
    <property type="match status" value="1"/>
</dbReference>
<sequence>MVTGENLGRFLVKTFNKISPLGLARFDPLKYQIIPADSEAAKEGIAHAILLRSHKLTESDVPIMCRAIARCGAGTNNCNVERMTELGVPVFNTPGANANAVKELVLCGLLLASRGIVEGAAHMKQLHEAGTAHERIEKDKALFGGREITGKTLGVIGLGAIGAAVTEAAIALGMRVVGYDPALSVEAALRLPGTANDFKVTTDLGEICSTADYVTLHAPYIKNVTHHLIGHAQLAAMKPDACLLNFARGELVDTDALEARYRSGASGRYVCDFALPPDLAERENVISIPHLGASTAEAEENAASMAADTVKTFLETGSIVNSVNFPTTSLSSRPDSINRICIVNENRPGMLGEIMSLFGSSQINILQQINASRGDIAYNVIDIEKPGPAADVTTFNFKSWDALQSALTAIPGVKSTRFIMGNAGAGYAIKLDEEIHGIGVRKPIRPTLAHP</sequence>
<dbReference type="EC" id="1.1.1.95" evidence="3"/>
<reference evidence="11" key="1">
    <citation type="submission" date="2023-01" db="EMBL/GenBank/DDBJ databases">
        <title>Metagenome sequencing of chrysophaentin producing Chrysophaeum taylorii.</title>
        <authorList>
            <person name="Davison J."/>
            <person name="Bewley C."/>
        </authorList>
    </citation>
    <scope>NUCLEOTIDE SEQUENCE</scope>
    <source>
        <strain evidence="11">NIES-1699</strain>
    </source>
</reference>
<dbReference type="AlphaFoldDB" id="A0AAD7XQ12"/>
<evidence type="ECO:0000256" key="9">
    <source>
        <dbReference type="RuleBase" id="RU003719"/>
    </source>
</evidence>
<dbReference type="PANTHER" id="PTHR42789:SF1">
    <property type="entry name" value="D-ISOMER SPECIFIC 2-HYDROXYACID DEHYDROGENASE FAMILY PROTEIN (AFU_ORTHOLOGUE AFUA_6G10090)"/>
    <property type="match status" value="1"/>
</dbReference>
<evidence type="ECO:0000256" key="7">
    <source>
        <dbReference type="ARBA" id="ARBA00023299"/>
    </source>
</evidence>
<keyword evidence="7" id="KW-0718">Serine biosynthesis</keyword>
<evidence type="ECO:0000256" key="6">
    <source>
        <dbReference type="ARBA" id="ARBA00023027"/>
    </source>
</evidence>
<dbReference type="SUPFAM" id="SSF52283">
    <property type="entry name" value="Formate/glycerate dehydrogenase catalytic domain-like"/>
    <property type="match status" value="1"/>
</dbReference>
<dbReference type="InterPro" id="IPR036291">
    <property type="entry name" value="NAD(P)-bd_dom_sf"/>
</dbReference>
<dbReference type="GO" id="GO:0006564">
    <property type="term" value="P:L-serine biosynthetic process"/>
    <property type="evidence" value="ECO:0007669"/>
    <property type="project" value="UniProtKB-KW"/>
</dbReference>
<dbReference type="InterPro" id="IPR045865">
    <property type="entry name" value="ACT-like_dom_sf"/>
</dbReference>
<dbReference type="CDD" id="cd12174">
    <property type="entry name" value="PGDH_like_3"/>
    <property type="match status" value="1"/>
</dbReference>
<keyword evidence="6" id="KW-0520">NAD</keyword>
<comment type="pathway">
    <text evidence="1">Amino-acid biosynthesis; L-serine biosynthesis; L-serine from 3-phospho-D-glycerate: step 1/3.</text>
</comment>
<dbReference type="PROSITE" id="PS51671">
    <property type="entry name" value="ACT"/>
    <property type="match status" value="1"/>
</dbReference>
<dbReference type="InterPro" id="IPR050857">
    <property type="entry name" value="D-2-hydroxyacid_DH"/>
</dbReference>
<evidence type="ECO:0000256" key="3">
    <source>
        <dbReference type="ARBA" id="ARBA00013143"/>
    </source>
</evidence>
<dbReference type="InterPro" id="IPR029752">
    <property type="entry name" value="D-isomer_DH_CS1"/>
</dbReference>
<keyword evidence="4" id="KW-0028">Amino-acid biosynthesis</keyword>